<dbReference type="InterPro" id="IPR007569">
    <property type="entry name" value="DUF559"/>
</dbReference>
<comment type="caution">
    <text evidence="3">The sequence shown here is derived from an EMBL/GenBank/DDBJ whole genome shotgun (WGS) entry which is preliminary data.</text>
</comment>
<proteinExistence type="predicted"/>
<feature type="domain" description="DUF559" evidence="1">
    <location>
        <begin position="192"/>
        <end position="273"/>
    </location>
</feature>
<dbReference type="STRING" id="1793.AWC04_06945"/>
<gene>
    <name evidence="2" type="ORF">AWC04_06945</name>
    <name evidence="3" type="ORF">AWC04_07200</name>
</gene>
<evidence type="ECO:0000313" key="3">
    <source>
        <dbReference type="EMBL" id="ORV05317.1"/>
    </source>
</evidence>
<reference evidence="3 4" key="1">
    <citation type="submission" date="2016-01" db="EMBL/GenBank/DDBJ databases">
        <title>The new phylogeny of the genus Mycobacterium.</title>
        <authorList>
            <person name="Tarcisio F."/>
            <person name="Conor M."/>
            <person name="Antonella G."/>
            <person name="Elisabetta G."/>
            <person name="Giulia F.S."/>
            <person name="Sara T."/>
            <person name="Anna F."/>
            <person name="Clotilde B."/>
            <person name="Roberto B."/>
            <person name="Veronica D.S."/>
            <person name="Fabio R."/>
            <person name="Monica P."/>
            <person name="Olivier J."/>
            <person name="Enrico T."/>
            <person name="Nicola S."/>
        </authorList>
    </citation>
    <scope>NUCLEOTIDE SEQUENCE [LARGE SCALE GENOMIC DNA]</scope>
    <source>
        <strain evidence="3 4">DSM 44179</strain>
    </source>
</reference>
<dbReference type="AlphaFoldDB" id="A0A1X1RGE6"/>
<dbReference type="Gene3D" id="3.40.960.10">
    <property type="entry name" value="VSR Endonuclease"/>
    <property type="match status" value="1"/>
</dbReference>
<dbReference type="EMBL" id="LQOJ01000025">
    <property type="protein sequence ID" value="ORV05276.1"/>
    <property type="molecule type" value="Genomic_DNA"/>
</dbReference>
<evidence type="ECO:0000259" key="1">
    <source>
        <dbReference type="Pfam" id="PF04480"/>
    </source>
</evidence>
<dbReference type="Pfam" id="PF04480">
    <property type="entry name" value="DUF559"/>
    <property type="match status" value="1"/>
</dbReference>
<dbReference type="RefSeq" id="WP_085094533.1">
    <property type="nucleotide sequence ID" value="NZ_AP022603.1"/>
</dbReference>
<keyword evidence="4" id="KW-1185">Reference proteome</keyword>
<dbReference type="OrthoDB" id="4701311at2"/>
<sequence>MDDPGVHPYREWIRLGVSRGDLARGLKDGRYRRLRRGWYGREGADADIVTAVTKGGALSCVSALRRRGVWVPPQFGKVHIRGDKHAGDAHPKRFCRQVGGPQPVLAAVDEPLLALRHALHCLDHEGITVVCDSLLNTARRALADEPVLAILTRTEVESAFEDAPAAVRDCLDRCDDRAASGTETMVRLRLRSKGVQVQVQAPIEGLGHVDLLVGERLIIEVDSVKHHTGVQQYREDRRRDQVAATLGLLRMRLTYENVVDEWDDTLNTILSVVRQGLHRAPRHREKPV</sequence>
<dbReference type="Proteomes" id="UP000193484">
    <property type="component" value="Unassembled WGS sequence"/>
</dbReference>
<protein>
    <recommendedName>
        <fullName evidence="1">DUF559 domain-containing protein</fullName>
    </recommendedName>
</protein>
<organism evidence="3 4">
    <name type="scientific">Mycolicibacterium fallax</name>
    <name type="common">Mycobacterium fallax</name>
    <dbReference type="NCBI Taxonomy" id="1793"/>
    <lineage>
        <taxon>Bacteria</taxon>
        <taxon>Bacillati</taxon>
        <taxon>Actinomycetota</taxon>
        <taxon>Actinomycetes</taxon>
        <taxon>Mycobacteriales</taxon>
        <taxon>Mycobacteriaceae</taxon>
        <taxon>Mycolicibacterium</taxon>
    </lineage>
</organism>
<name>A0A1X1RGE6_MYCFA</name>
<dbReference type="EMBL" id="LQOJ01000025">
    <property type="protein sequence ID" value="ORV05317.1"/>
    <property type="molecule type" value="Genomic_DNA"/>
</dbReference>
<evidence type="ECO:0000313" key="4">
    <source>
        <dbReference type="Proteomes" id="UP000193484"/>
    </source>
</evidence>
<accession>A0A1X1RGE6</accession>
<evidence type="ECO:0000313" key="2">
    <source>
        <dbReference type="EMBL" id="ORV05276.1"/>
    </source>
</evidence>